<dbReference type="Gene3D" id="3.30.70.370">
    <property type="match status" value="1"/>
</dbReference>
<dbReference type="GO" id="GO:0006302">
    <property type="term" value="P:double-strand break repair"/>
    <property type="evidence" value="ECO:0007669"/>
    <property type="project" value="TreeGrafter"/>
</dbReference>
<dbReference type="Gene3D" id="1.10.150.20">
    <property type="entry name" value="5' to 3' exonuclease, C-terminal subdomain"/>
    <property type="match status" value="1"/>
</dbReference>
<dbReference type="Pfam" id="PF00476">
    <property type="entry name" value="DNA_pol_A"/>
    <property type="match status" value="1"/>
</dbReference>
<dbReference type="InterPro" id="IPR043502">
    <property type="entry name" value="DNA/RNA_pol_sf"/>
</dbReference>
<sequence length="442" mass="51191">MEKNGFLVDLEFAKKYTEKLRVEVTSLEQKLSEIFGDININSNDQLAKVLYDDWKLEDKSNRRSVDADTIKFLALENKNLQLLLDYREKNKLLTTYFEALPQKIWKRDGRLHGSFNQTGTATGRYSSNNPNLQNIPPEARGMFIAPAGKVIIGKDLSQIEPRCLAYMSGDIHFQDPYLNGGDLYSSLASRVFKLDMEYCLDGAYDPTHTFKPRKRMKTGLLAVMYGTSNYTLSKQLDITVEEAEAFIEEFLDTYPQARDYMQGIRDFVDKNEYVETYEGRKRRFPKHREVAKQYHAVVREIEAMAGKVPSNIWASDLPYKVKQSYWAVAKNYGRVARQSVNAVIQGSSADYIKLVMLRVNEYLKSRGDDWKLIATIHDEILMEVPDTITAEDIAELDRIMTNIEWFNFPVKTDTVVMYKWGDEIPVKEWLENREDYNAKRTA</sequence>
<evidence type="ECO:0000313" key="3">
    <source>
        <dbReference type="EMBL" id="MPM31928.1"/>
    </source>
</evidence>
<dbReference type="PRINTS" id="PR00868">
    <property type="entry name" value="DNAPOLI"/>
</dbReference>
<keyword evidence="3" id="KW-0548">Nucleotidyltransferase</keyword>
<dbReference type="EC" id="2.7.7.7" evidence="3"/>
<dbReference type="InterPro" id="IPR001098">
    <property type="entry name" value="DNA-dir_DNA_pol_A_palm_dom"/>
</dbReference>
<feature type="domain" description="DNA-directed DNA polymerase family A palm" evidence="2">
    <location>
        <begin position="138"/>
        <end position="388"/>
    </location>
</feature>
<dbReference type="Gene3D" id="1.20.1060.10">
    <property type="entry name" value="Taq DNA Polymerase, Chain T, domain 4"/>
    <property type="match status" value="1"/>
</dbReference>
<organism evidence="3">
    <name type="scientific">bioreactor metagenome</name>
    <dbReference type="NCBI Taxonomy" id="1076179"/>
    <lineage>
        <taxon>unclassified sequences</taxon>
        <taxon>metagenomes</taxon>
        <taxon>ecological metagenomes</taxon>
    </lineage>
</organism>
<dbReference type="GO" id="GO:0003677">
    <property type="term" value="F:DNA binding"/>
    <property type="evidence" value="ECO:0007669"/>
    <property type="project" value="InterPro"/>
</dbReference>
<keyword evidence="3" id="KW-0808">Transferase</keyword>
<dbReference type="PANTHER" id="PTHR10133">
    <property type="entry name" value="DNA POLYMERASE I"/>
    <property type="match status" value="1"/>
</dbReference>
<dbReference type="GO" id="GO:0006261">
    <property type="term" value="P:DNA-templated DNA replication"/>
    <property type="evidence" value="ECO:0007669"/>
    <property type="project" value="InterPro"/>
</dbReference>
<dbReference type="InterPro" id="IPR002298">
    <property type="entry name" value="DNA_polymerase_A"/>
</dbReference>
<dbReference type="AlphaFoldDB" id="A0A644YVA4"/>
<gene>
    <name evidence="3" type="primary">polA_29</name>
    <name evidence="3" type="ORF">SDC9_78485</name>
</gene>
<comment type="caution">
    <text evidence="3">The sequence shown here is derived from an EMBL/GenBank/DDBJ whole genome shotgun (WGS) entry which is preliminary data.</text>
</comment>
<dbReference type="PANTHER" id="PTHR10133:SF27">
    <property type="entry name" value="DNA POLYMERASE NU"/>
    <property type="match status" value="1"/>
</dbReference>
<evidence type="ECO:0000256" key="1">
    <source>
        <dbReference type="ARBA" id="ARBA00022705"/>
    </source>
</evidence>
<dbReference type="GO" id="GO:0003887">
    <property type="term" value="F:DNA-directed DNA polymerase activity"/>
    <property type="evidence" value="ECO:0007669"/>
    <property type="project" value="UniProtKB-EC"/>
</dbReference>
<evidence type="ECO:0000259" key="2">
    <source>
        <dbReference type="SMART" id="SM00482"/>
    </source>
</evidence>
<dbReference type="EMBL" id="VSSQ01006216">
    <property type="protein sequence ID" value="MPM31928.1"/>
    <property type="molecule type" value="Genomic_DNA"/>
</dbReference>
<protein>
    <submittedName>
        <fullName evidence="3">DNA polymerase I, thermostable</fullName>
        <ecNumber evidence="3">2.7.7.7</ecNumber>
    </submittedName>
</protein>
<dbReference type="SUPFAM" id="SSF56672">
    <property type="entry name" value="DNA/RNA polymerases"/>
    <property type="match status" value="1"/>
</dbReference>
<dbReference type="SMART" id="SM00482">
    <property type="entry name" value="POLAc"/>
    <property type="match status" value="1"/>
</dbReference>
<accession>A0A644YVA4</accession>
<keyword evidence="1" id="KW-0235">DNA replication</keyword>
<reference evidence="3" key="1">
    <citation type="submission" date="2019-08" db="EMBL/GenBank/DDBJ databases">
        <authorList>
            <person name="Kucharzyk K."/>
            <person name="Murdoch R.W."/>
            <person name="Higgins S."/>
            <person name="Loffler F."/>
        </authorList>
    </citation>
    <scope>NUCLEOTIDE SEQUENCE</scope>
</reference>
<proteinExistence type="predicted"/>
<name>A0A644YVA4_9ZZZZ</name>